<evidence type="ECO:0000313" key="4">
    <source>
        <dbReference type="Proteomes" id="UP000199607"/>
    </source>
</evidence>
<feature type="transmembrane region" description="Helical" evidence="1">
    <location>
        <begin position="74"/>
        <end position="92"/>
    </location>
</feature>
<feature type="transmembrane region" description="Helical" evidence="1">
    <location>
        <begin position="191"/>
        <end position="212"/>
    </location>
</feature>
<dbReference type="Pfam" id="PF00892">
    <property type="entry name" value="EamA"/>
    <property type="match status" value="2"/>
</dbReference>
<reference evidence="4" key="1">
    <citation type="submission" date="2016-10" db="EMBL/GenBank/DDBJ databases">
        <authorList>
            <person name="Varghese N."/>
            <person name="Submissions S."/>
        </authorList>
    </citation>
    <scope>NUCLEOTIDE SEQUENCE [LARGE SCALE GENOMIC DNA]</scope>
    <source>
        <strain evidence="4">CGMCC 1.7738</strain>
    </source>
</reference>
<evidence type="ECO:0000259" key="2">
    <source>
        <dbReference type="Pfam" id="PF00892"/>
    </source>
</evidence>
<dbReference type="RefSeq" id="WP_089871917.1">
    <property type="nucleotide sequence ID" value="NZ_FOTC01000007.1"/>
</dbReference>
<keyword evidence="1" id="KW-0812">Transmembrane</keyword>
<keyword evidence="1" id="KW-1133">Transmembrane helix</keyword>
<keyword evidence="1" id="KW-0472">Membrane</keyword>
<feature type="transmembrane region" description="Helical" evidence="1">
    <location>
        <begin position="43"/>
        <end position="62"/>
    </location>
</feature>
<organism evidence="3 4">
    <name type="scientific">Halogranum rubrum</name>
    <dbReference type="NCBI Taxonomy" id="553466"/>
    <lineage>
        <taxon>Archaea</taxon>
        <taxon>Methanobacteriati</taxon>
        <taxon>Methanobacteriota</taxon>
        <taxon>Stenosarchaea group</taxon>
        <taxon>Halobacteria</taxon>
        <taxon>Halobacteriales</taxon>
        <taxon>Haloferacaceae</taxon>
    </lineage>
</organism>
<keyword evidence="4" id="KW-1185">Reference proteome</keyword>
<evidence type="ECO:0000256" key="1">
    <source>
        <dbReference type="SAM" id="Phobius"/>
    </source>
</evidence>
<dbReference type="EMBL" id="FOTC01000007">
    <property type="protein sequence ID" value="SFL51301.1"/>
    <property type="molecule type" value="Genomic_DNA"/>
</dbReference>
<dbReference type="AlphaFoldDB" id="A0A1I4IC13"/>
<feature type="domain" description="EamA" evidence="2">
    <location>
        <begin position="15"/>
        <end position="145"/>
    </location>
</feature>
<dbReference type="Proteomes" id="UP000199607">
    <property type="component" value="Unassembled WGS sequence"/>
</dbReference>
<dbReference type="STRING" id="553466.SAMN04487950_4081"/>
<feature type="transmembrane region" description="Helical" evidence="1">
    <location>
        <begin position="98"/>
        <end position="122"/>
    </location>
</feature>
<feature type="transmembrane region" description="Helical" evidence="1">
    <location>
        <begin position="12"/>
        <end position="31"/>
    </location>
</feature>
<dbReference type="PANTHER" id="PTHR22911">
    <property type="entry name" value="ACYL-MALONYL CONDENSING ENZYME-RELATED"/>
    <property type="match status" value="1"/>
</dbReference>
<sequence>MSSRLSRLDRHVPPLAALAVAILAVSTSAILVTWSDAPSLVKAFYRVLFTTLLLAPFAVTRHASDFRQIRRRDLLVAAASGVALAFHFASWFESLEWTTVAASVTLVQAQPLFVAVGAWALLDERVTGRTVVGILVAVVGMVVMSVGDLLSGVAVAAPRPLYGNALAVVGAVTAAGYVLAGRSLRQRIALLPYVTVVYSVCAVVLLGLTLAEGHALVGYPPREWILFLAMAVGPGLFGHTVINWALAHLESSVVSVSLLGEPVGSTLLALVLLGQVPTGPTLVGGAVVLGGIYLTSKSDNPPDSSPEGAESTPAE</sequence>
<gene>
    <name evidence="3" type="ORF">SAMN04487950_4081</name>
</gene>
<dbReference type="InterPro" id="IPR037185">
    <property type="entry name" value="EmrE-like"/>
</dbReference>
<feature type="domain" description="EamA" evidence="2">
    <location>
        <begin position="162"/>
        <end position="296"/>
    </location>
</feature>
<dbReference type="SUPFAM" id="SSF103481">
    <property type="entry name" value="Multidrug resistance efflux transporter EmrE"/>
    <property type="match status" value="2"/>
</dbReference>
<dbReference type="InterPro" id="IPR000620">
    <property type="entry name" value="EamA_dom"/>
</dbReference>
<name>A0A1I4IC13_9EURY</name>
<proteinExistence type="predicted"/>
<dbReference type="PANTHER" id="PTHR22911:SF76">
    <property type="entry name" value="EAMA DOMAIN-CONTAINING PROTEIN"/>
    <property type="match status" value="1"/>
</dbReference>
<accession>A0A1I4IC13</accession>
<feature type="transmembrane region" description="Helical" evidence="1">
    <location>
        <begin position="224"/>
        <end position="246"/>
    </location>
</feature>
<dbReference type="GO" id="GO:0016020">
    <property type="term" value="C:membrane"/>
    <property type="evidence" value="ECO:0007669"/>
    <property type="project" value="InterPro"/>
</dbReference>
<protein>
    <submittedName>
        <fullName evidence="3">Permease of the drug/metabolite transporter (DMT) superfamily</fullName>
    </submittedName>
</protein>
<feature type="transmembrane region" description="Helical" evidence="1">
    <location>
        <begin position="134"/>
        <end position="155"/>
    </location>
</feature>
<feature type="transmembrane region" description="Helical" evidence="1">
    <location>
        <begin position="161"/>
        <end position="179"/>
    </location>
</feature>
<evidence type="ECO:0000313" key="3">
    <source>
        <dbReference type="EMBL" id="SFL51301.1"/>
    </source>
</evidence>